<dbReference type="EMBL" id="PNQX01000001">
    <property type="protein sequence ID" value="PMQ20618.1"/>
    <property type="molecule type" value="Genomic_DNA"/>
</dbReference>
<proteinExistence type="predicted"/>
<dbReference type="NCBIfam" id="NF040712">
    <property type="entry name" value="SepH"/>
    <property type="match status" value="1"/>
</dbReference>
<evidence type="ECO:0000313" key="3">
    <source>
        <dbReference type="EMBL" id="PMQ20618.1"/>
    </source>
</evidence>
<gene>
    <name evidence="3" type="ORF">CIK84_03145</name>
</gene>
<feature type="compositionally biased region" description="Basic and acidic residues" evidence="1">
    <location>
        <begin position="307"/>
        <end position="322"/>
    </location>
</feature>
<feature type="region of interest" description="Disordered" evidence="1">
    <location>
        <begin position="277"/>
        <end position="355"/>
    </location>
</feature>
<dbReference type="AlphaFoldDB" id="A0A2N7S385"/>
<sequence>MRQLRLVGIHENGSSLQVSSDDGMSFELPVDDALRSAMAEIARSRAPRNREESSVHSPREIQARVRAGASAYDLSLEWDIPVEDIVKYEGPVLAEREHIAELARRVEVSGPQTDAEYREVFGEEPADLGSMVMHRLHQLHIDAESARWNAWKDPEGQWIVTVQFDSPLPAENVESLGSESAEASANVARWAFTPARKSLKNLNRWAQTLSEQVAPEYFRPISALNQPEHESPAASSTPEADETEELVTLLNARRGQRPKEQDSERESRYNEIIERGMSKYDADDEDSLPHLPQGISARTSQLVVVTDQDHEDSNGAEDKTAEQGDDAAPRSKAKRSSVPSWDDIMFGKRKKDTDS</sequence>
<protein>
    <recommendedName>
        <fullName evidence="2">DUF3071 domain-containing protein</fullName>
    </recommendedName>
</protein>
<comment type="caution">
    <text evidence="3">The sequence shown here is derived from an EMBL/GenBank/DDBJ whole genome shotgun (WGS) entry which is preliminary data.</text>
</comment>
<dbReference type="Pfam" id="PF11268">
    <property type="entry name" value="DUF3071"/>
    <property type="match status" value="1"/>
</dbReference>
<reference evidence="3 4" key="1">
    <citation type="journal article" date="2017" name="Elife">
        <title>Extensive horizontal gene transfer in cheese-associated bacteria.</title>
        <authorList>
            <person name="Bonham K.S."/>
            <person name="Wolfe B.E."/>
            <person name="Dutton R.J."/>
        </authorList>
    </citation>
    <scope>NUCLEOTIDE SEQUENCE [LARGE SCALE GENOMIC DNA]</scope>
    <source>
        <strain evidence="3 4">JB182</strain>
    </source>
</reference>
<dbReference type="InterPro" id="IPR021421">
    <property type="entry name" value="DUF3071"/>
</dbReference>
<feature type="domain" description="DUF3071" evidence="2">
    <location>
        <begin position="1"/>
        <end position="167"/>
    </location>
</feature>
<name>A0A2N7S385_9MICC</name>
<evidence type="ECO:0000259" key="2">
    <source>
        <dbReference type="Pfam" id="PF11268"/>
    </source>
</evidence>
<dbReference type="InterPro" id="IPR047682">
    <property type="entry name" value="SepH-like"/>
</dbReference>
<organism evidence="3 4">
    <name type="scientific">Glutamicibacter arilaitensis</name>
    <dbReference type="NCBI Taxonomy" id="256701"/>
    <lineage>
        <taxon>Bacteria</taxon>
        <taxon>Bacillati</taxon>
        <taxon>Actinomycetota</taxon>
        <taxon>Actinomycetes</taxon>
        <taxon>Micrococcales</taxon>
        <taxon>Micrococcaceae</taxon>
        <taxon>Glutamicibacter</taxon>
    </lineage>
</organism>
<evidence type="ECO:0000256" key="1">
    <source>
        <dbReference type="SAM" id="MobiDB-lite"/>
    </source>
</evidence>
<evidence type="ECO:0000313" key="4">
    <source>
        <dbReference type="Proteomes" id="UP000235739"/>
    </source>
</evidence>
<accession>A0A2N7S385</accession>
<dbReference type="Proteomes" id="UP000235739">
    <property type="component" value="Unassembled WGS sequence"/>
</dbReference>
<dbReference type="RefSeq" id="WP_102597470.1">
    <property type="nucleotide sequence ID" value="NZ_JBQDNZ010000009.1"/>
</dbReference>